<protein>
    <submittedName>
        <fullName evidence="4">Uncharacterized protein</fullName>
    </submittedName>
</protein>
<evidence type="ECO:0000256" key="3">
    <source>
        <dbReference type="SAM" id="SignalP"/>
    </source>
</evidence>
<feature type="compositionally biased region" description="Low complexity" evidence="1">
    <location>
        <begin position="380"/>
        <end position="399"/>
    </location>
</feature>
<keyword evidence="3" id="KW-0732">Signal</keyword>
<dbReference type="AlphaFoldDB" id="A0A1C7N8T0"/>
<dbReference type="Proteomes" id="UP000093000">
    <property type="component" value="Unassembled WGS sequence"/>
</dbReference>
<feature type="transmembrane region" description="Helical" evidence="2">
    <location>
        <begin position="173"/>
        <end position="199"/>
    </location>
</feature>
<evidence type="ECO:0000256" key="2">
    <source>
        <dbReference type="SAM" id="Phobius"/>
    </source>
</evidence>
<keyword evidence="2" id="KW-0812">Transmembrane</keyword>
<evidence type="ECO:0000256" key="1">
    <source>
        <dbReference type="SAM" id="MobiDB-lite"/>
    </source>
</evidence>
<reference evidence="4 5" key="1">
    <citation type="submission" date="2016-03" db="EMBL/GenBank/DDBJ databases">
        <title>Choanephora cucurbitarum.</title>
        <authorList>
            <person name="Min B."/>
            <person name="Park H."/>
            <person name="Park J.-H."/>
            <person name="Shin H.-D."/>
            <person name="Choi I.-G."/>
        </authorList>
    </citation>
    <scope>NUCLEOTIDE SEQUENCE [LARGE SCALE GENOMIC DNA]</scope>
    <source>
        <strain evidence="4 5">KUS-F28377</strain>
    </source>
</reference>
<evidence type="ECO:0000313" key="4">
    <source>
        <dbReference type="EMBL" id="OBZ85545.1"/>
    </source>
</evidence>
<feature type="signal peptide" evidence="3">
    <location>
        <begin position="1"/>
        <end position="17"/>
    </location>
</feature>
<proteinExistence type="predicted"/>
<feature type="transmembrane region" description="Helical" evidence="2">
    <location>
        <begin position="211"/>
        <end position="228"/>
    </location>
</feature>
<sequence>MMIAILVLQFLWDLTSTYVKYQEGYIDYHGQILTKPFVMLQPENQQLLRTIDYVECVTFSLEVGVFFLLQSFWNYLANAFAKKNFMSSFEFRFYIAWAIVSMSMYPILQWNYRNDLEKREAVPQLAYGIEAMTASLLGIRTHIRFRRIISLTKKSQASGKALERLRYYKDMNIASSICLFSYALSVIILCVDGLTAMVINKNKFATDCLMANLNVCVIFLWLCLILIFHPHTKSVKSENVSTDGSSLPYSTNPRVQQATESRNKSITVYNMDEDAKDITHVITPGGENMVSGSTIVVNNGGFMRAMTPVTVDYPYQANDTMPLTSSAGSARPYSPAEFKASNSVAIEDPYSSQPVMFSMMNNSVTKQSQYNIPMETMTVPRSPLSPSGPLSPNPNSRSPIGPSSPTAAHGGPLTPTSPYGPRGATYENNEGYHSNTNLEFHQISMVSQMNHDFHGSQQSEQMTKEWLWQSPDRRDT</sequence>
<feature type="region of interest" description="Disordered" evidence="1">
    <location>
        <begin position="377"/>
        <end position="432"/>
    </location>
</feature>
<dbReference type="STRING" id="101091.A0A1C7N8T0"/>
<keyword evidence="2" id="KW-1133">Transmembrane helix</keyword>
<dbReference type="OrthoDB" id="2384193at2759"/>
<organism evidence="4 5">
    <name type="scientific">Choanephora cucurbitarum</name>
    <dbReference type="NCBI Taxonomy" id="101091"/>
    <lineage>
        <taxon>Eukaryota</taxon>
        <taxon>Fungi</taxon>
        <taxon>Fungi incertae sedis</taxon>
        <taxon>Mucoromycota</taxon>
        <taxon>Mucoromycotina</taxon>
        <taxon>Mucoromycetes</taxon>
        <taxon>Mucorales</taxon>
        <taxon>Mucorineae</taxon>
        <taxon>Choanephoraceae</taxon>
        <taxon>Choanephoroideae</taxon>
        <taxon>Choanephora</taxon>
    </lineage>
</organism>
<feature type="transmembrane region" description="Helical" evidence="2">
    <location>
        <begin position="93"/>
        <end position="112"/>
    </location>
</feature>
<feature type="chain" id="PRO_5008889543" evidence="3">
    <location>
        <begin position="18"/>
        <end position="476"/>
    </location>
</feature>
<evidence type="ECO:0000313" key="5">
    <source>
        <dbReference type="Proteomes" id="UP000093000"/>
    </source>
</evidence>
<gene>
    <name evidence="4" type="ORF">A0J61_06409</name>
</gene>
<accession>A0A1C7N8T0</accession>
<name>A0A1C7N8T0_9FUNG</name>
<feature type="region of interest" description="Disordered" evidence="1">
    <location>
        <begin position="239"/>
        <end position="259"/>
    </location>
</feature>
<dbReference type="InParanoid" id="A0A1C7N8T0"/>
<feature type="region of interest" description="Disordered" evidence="1">
    <location>
        <begin position="453"/>
        <end position="476"/>
    </location>
</feature>
<dbReference type="EMBL" id="LUGH01000385">
    <property type="protein sequence ID" value="OBZ85545.1"/>
    <property type="molecule type" value="Genomic_DNA"/>
</dbReference>
<keyword evidence="2" id="KW-0472">Membrane</keyword>
<keyword evidence="5" id="KW-1185">Reference proteome</keyword>
<comment type="caution">
    <text evidence="4">The sequence shown here is derived from an EMBL/GenBank/DDBJ whole genome shotgun (WGS) entry which is preliminary data.</text>
</comment>